<comment type="caution">
    <text evidence="9">The sequence shown here is derived from an EMBL/GenBank/DDBJ whole genome shotgun (WGS) entry which is preliminary data.</text>
</comment>
<protein>
    <submittedName>
        <fullName evidence="9">AI-2E family transporter</fullName>
    </submittedName>
</protein>
<evidence type="ECO:0000256" key="4">
    <source>
        <dbReference type="ARBA" id="ARBA00022475"/>
    </source>
</evidence>
<feature type="transmembrane region" description="Helical" evidence="8">
    <location>
        <begin position="83"/>
        <end position="105"/>
    </location>
</feature>
<dbReference type="AlphaFoldDB" id="A0A926E3C2"/>
<keyword evidence="10" id="KW-1185">Reference proteome</keyword>
<dbReference type="GO" id="GO:0055085">
    <property type="term" value="P:transmembrane transport"/>
    <property type="evidence" value="ECO:0007669"/>
    <property type="project" value="TreeGrafter"/>
</dbReference>
<evidence type="ECO:0000313" key="10">
    <source>
        <dbReference type="Proteomes" id="UP000610760"/>
    </source>
</evidence>
<dbReference type="EMBL" id="JACRSV010000001">
    <property type="protein sequence ID" value="MBC8559477.1"/>
    <property type="molecule type" value="Genomic_DNA"/>
</dbReference>
<feature type="transmembrane region" description="Helical" evidence="8">
    <location>
        <begin position="284"/>
        <end position="308"/>
    </location>
</feature>
<dbReference type="PANTHER" id="PTHR21716">
    <property type="entry name" value="TRANSMEMBRANE PROTEIN"/>
    <property type="match status" value="1"/>
</dbReference>
<comment type="subcellular location">
    <subcellularLocation>
        <location evidence="1">Cell membrane</location>
        <topology evidence="1">Multi-pass membrane protein</topology>
    </subcellularLocation>
</comment>
<proteinExistence type="inferred from homology"/>
<evidence type="ECO:0000256" key="6">
    <source>
        <dbReference type="ARBA" id="ARBA00022989"/>
    </source>
</evidence>
<evidence type="ECO:0000256" key="1">
    <source>
        <dbReference type="ARBA" id="ARBA00004651"/>
    </source>
</evidence>
<accession>A0A926E3C2</accession>
<evidence type="ECO:0000256" key="7">
    <source>
        <dbReference type="ARBA" id="ARBA00023136"/>
    </source>
</evidence>
<evidence type="ECO:0000256" key="5">
    <source>
        <dbReference type="ARBA" id="ARBA00022692"/>
    </source>
</evidence>
<keyword evidence="6 8" id="KW-1133">Transmembrane helix</keyword>
<evidence type="ECO:0000256" key="8">
    <source>
        <dbReference type="SAM" id="Phobius"/>
    </source>
</evidence>
<reference evidence="9" key="1">
    <citation type="submission" date="2020-08" db="EMBL/GenBank/DDBJ databases">
        <title>Genome public.</title>
        <authorList>
            <person name="Liu C."/>
            <person name="Sun Q."/>
        </authorList>
    </citation>
    <scope>NUCLEOTIDE SEQUENCE</scope>
    <source>
        <strain evidence="9">NSJ-33</strain>
    </source>
</reference>
<gene>
    <name evidence="9" type="ORF">H8710_05255</name>
</gene>
<feature type="transmembrane region" description="Helical" evidence="8">
    <location>
        <begin position="346"/>
        <end position="379"/>
    </location>
</feature>
<dbReference type="Pfam" id="PF01594">
    <property type="entry name" value="AI-2E_transport"/>
    <property type="match status" value="1"/>
</dbReference>
<sequence>MDLNRRNVKKIMFIVAFAIVLFLGLQNIDNIYTFFKVVFSLLSPFLMGLCIAFILNVPMKFIEEKFFRLGGKHDKLVRKLKRPLSLVMTIIFVLALIFFVMFIIIPELGNTFEILQRNIPVYIGKINSWITELLVKFPELDNWISTITIDWNKVGDTAFSFLKNGAGSVLNTTFSAATSVISGVVNFFLGAVFACYVLLQKEKLGRQLKQILYAFIPEKKADETSLKPSSHRVDKFLSICSLANKTFSNFIAGQCTEAVILGLMFFIALSVFQFKYALMISVMTAFFALIPIFGAIISMFVGAFLILMASGPMTALWFIVLFQVIQQIEGNFIYPHVVGNSVGLPSIWVLVAVTLGGSTMGVLGMLINIPLFSVIYVLIKGAVGERLKEKKIAPSSIQ</sequence>
<feature type="transmembrane region" description="Helical" evidence="8">
    <location>
        <begin position="41"/>
        <end position="62"/>
    </location>
</feature>
<feature type="transmembrane region" description="Helical" evidence="8">
    <location>
        <begin position="258"/>
        <end position="278"/>
    </location>
</feature>
<keyword evidence="7 8" id="KW-0472">Membrane</keyword>
<dbReference type="InterPro" id="IPR002549">
    <property type="entry name" value="AI-2E-like"/>
</dbReference>
<keyword evidence="3" id="KW-0813">Transport</keyword>
<feature type="transmembrane region" description="Helical" evidence="8">
    <location>
        <begin position="12"/>
        <end position="35"/>
    </location>
</feature>
<organism evidence="9 10">
    <name type="scientific">Fumia xinanensis</name>
    <dbReference type="NCBI Taxonomy" id="2763659"/>
    <lineage>
        <taxon>Bacteria</taxon>
        <taxon>Bacillati</taxon>
        <taxon>Bacillota</taxon>
        <taxon>Clostridia</taxon>
        <taxon>Eubacteriales</taxon>
        <taxon>Oscillospiraceae</taxon>
        <taxon>Fumia</taxon>
    </lineage>
</organism>
<evidence type="ECO:0000256" key="2">
    <source>
        <dbReference type="ARBA" id="ARBA00009773"/>
    </source>
</evidence>
<name>A0A926E3C2_9FIRM</name>
<keyword evidence="4" id="KW-1003">Cell membrane</keyword>
<evidence type="ECO:0000256" key="3">
    <source>
        <dbReference type="ARBA" id="ARBA00022448"/>
    </source>
</evidence>
<dbReference type="GO" id="GO:0005886">
    <property type="term" value="C:plasma membrane"/>
    <property type="evidence" value="ECO:0007669"/>
    <property type="project" value="UniProtKB-SubCell"/>
</dbReference>
<dbReference type="PANTHER" id="PTHR21716:SF53">
    <property type="entry name" value="PERMEASE PERM-RELATED"/>
    <property type="match status" value="1"/>
</dbReference>
<comment type="similarity">
    <text evidence="2">Belongs to the autoinducer-2 exporter (AI-2E) (TC 2.A.86) family.</text>
</comment>
<dbReference type="Proteomes" id="UP000610760">
    <property type="component" value="Unassembled WGS sequence"/>
</dbReference>
<feature type="transmembrane region" description="Helical" evidence="8">
    <location>
        <begin position="174"/>
        <end position="199"/>
    </location>
</feature>
<keyword evidence="5 8" id="KW-0812">Transmembrane</keyword>
<evidence type="ECO:0000313" key="9">
    <source>
        <dbReference type="EMBL" id="MBC8559477.1"/>
    </source>
</evidence>
<dbReference type="RefSeq" id="WP_249294370.1">
    <property type="nucleotide sequence ID" value="NZ_JACRSV010000001.1"/>
</dbReference>